<protein>
    <submittedName>
        <fullName evidence="2">Deacetylase sirtuin-type domain-containing protein</fullName>
    </submittedName>
</protein>
<reference evidence="2" key="1">
    <citation type="submission" date="2016-11" db="UniProtKB">
        <authorList>
            <consortium name="WormBaseParasite"/>
        </authorList>
    </citation>
    <scope>IDENTIFICATION</scope>
    <source>
        <strain evidence="2">KR3021</strain>
    </source>
</reference>
<name>A0AC35TUN8_9BILA</name>
<accession>A0AC35TUN8</accession>
<organism evidence="1 2">
    <name type="scientific">Rhabditophanes sp. KR3021</name>
    <dbReference type="NCBI Taxonomy" id="114890"/>
    <lineage>
        <taxon>Eukaryota</taxon>
        <taxon>Metazoa</taxon>
        <taxon>Ecdysozoa</taxon>
        <taxon>Nematoda</taxon>
        <taxon>Chromadorea</taxon>
        <taxon>Rhabditida</taxon>
        <taxon>Tylenchina</taxon>
        <taxon>Panagrolaimomorpha</taxon>
        <taxon>Strongyloidoidea</taxon>
        <taxon>Alloionematidae</taxon>
        <taxon>Rhabditophanes</taxon>
    </lineage>
</organism>
<proteinExistence type="predicted"/>
<evidence type="ECO:0000313" key="2">
    <source>
        <dbReference type="WBParaSite" id="RSKR_0000457600.1"/>
    </source>
</evidence>
<sequence length="283" mass="31529">MSLNYSEALKPYQNKGEVGMKEIFDSDTDFKAKIIHLAEKMRVSKCCVIYCGAGCSTSAGIPDFRGPKGVWTLEKDNKKSDSISFGTAKPTFTHFAIKALYKEGFIKYVVSQNVDGLFHRSGFPVNKMAEIHGNVFLEKCDRCSRKYFRDNMIETIGLKLTGRKCEGSSSGKPCRGSLKDATLDWEDELPEPEFTITQKFAKKCDLALTLGTSLQINPVGKLPLLVKKNKESHGLVTINLQATKHENKADIAIHGKVDDAMRLLINELSISVDESFPCDLIYE</sequence>
<dbReference type="Proteomes" id="UP000095286">
    <property type="component" value="Unplaced"/>
</dbReference>
<dbReference type="WBParaSite" id="RSKR_0000457600.1">
    <property type="protein sequence ID" value="RSKR_0000457600.1"/>
    <property type="gene ID" value="RSKR_0000457600"/>
</dbReference>
<evidence type="ECO:0000313" key="1">
    <source>
        <dbReference type="Proteomes" id="UP000095286"/>
    </source>
</evidence>